<feature type="domain" description="DUF2229" evidence="1">
    <location>
        <begin position="2"/>
        <end position="235"/>
    </location>
</feature>
<organism evidence="2 3">
    <name type="scientific">Tindallia californiensis</name>
    <dbReference type="NCBI Taxonomy" id="159292"/>
    <lineage>
        <taxon>Bacteria</taxon>
        <taxon>Bacillati</taxon>
        <taxon>Bacillota</taxon>
        <taxon>Clostridia</taxon>
        <taxon>Peptostreptococcales</taxon>
        <taxon>Tindalliaceae</taxon>
        <taxon>Tindallia</taxon>
    </lineage>
</organism>
<keyword evidence="2" id="KW-0808">Transferase</keyword>
<name>A0A1H3JXH7_9FIRM</name>
<proteinExistence type="predicted"/>
<dbReference type="PANTHER" id="PTHR32329">
    <property type="entry name" value="BIFUNCTIONAL PROTEIN [INCLUDES 2-HYDROXYACYL-COA DEHYDRATASE (N-TER) AND ITS ACTIVATOR DOMAIN (C_TERM)-RELATED"/>
    <property type="match status" value="1"/>
</dbReference>
<keyword evidence="3" id="KW-1185">Reference proteome</keyword>
<dbReference type="InterPro" id="IPR018709">
    <property type="entry name" value="CoA_activase_DUF2229"/>
</dbReference>
<dbReference type="RefSeq" id="WP_093310853.1">
    <property type="nucleotide sequence ID" value="NZ_FNPV01000002.1"/>
</dbReference>
<dbReference type="AlphaFoldDB" id="A0A1H3JXH7"/>
<dbReference type="Pfam" id="PF06050">
    <property type="entry name" value="HGD-D"/>
    <property type="match status" value="1"/>
</dbReference>
<dbReference type="STRING" id="159292.SAMN05192546_102128"/>
<accession>A0A1H3JXH7</accession>
<dbReference type="GO" id="GO:0016301">
    <property type="term" value="F:kinase activity"/>
    <property type="evidence" value="ECO:0007669"/>
    <property type="project" value="UniProtKB-KW"/>
</dbReference>
<dbReference type="Proteomes" id="UP000199230">
    <property type="component" value="Unassembled WGS sequence"/>
</dbReference>
<protein>
    <submittedName>
        <fullName evidence="2">Predicted nucleotide-binding protein, sugar kinase/HSP70/actin superfamily</fullName>
    </submittedName>
</protein>
<dbReference type="InterPro" id="IPR010327">
    <property type="entry name" value="FldB/FldC_alpha/beta"/>
</dbReference>
<dbReference type="PANTHER" id="PTHR32329:SF2">
    <property type="entry name" value="BIFUNCTIONAL PROTEIN [INCLUDES 2-HYDROXYACYL-COA DEHYDRATASE (N-TER) AND ITS ACTIVATOR DOMAIN (C_TERM)"/>
    <property type="match status" value="1"/>
</dbReference>
<evidence type="ECO:0000313" key="3">
    <source>
        <dbReference type="Proteomes" id="UP000199230"/>
    </source>
</evidence>
<keyword evidence="2" id="KW-0418">Kinase</keyword>
<sequence>MKIGIPRALLYHYYYPFWKTYLDSLGIETIVSSPTNKWIMDNGAKHSVPEICVPIKVYLGHVLELMEKKVDYIFVPRFVSIQKGQFFCPKFMGLPDIIRHSFPEIESILLSPYIESTTEDLATSIKQYHIFEEKCDIRRSDNRKALKKAEAVWKKFRELSLKGYDIPEATEMVMNDNCRILEDRRSKNTDGKSEDIEITIGVLGYVYNIYDSVISLDILNRLKEMGVRVKTFEMLSEDKLKAQLANMPKTLFWTFSDKLFAAGNHFYQDSDIDGMIHVTAFGCGPDSMLGKLLELDSTRYEKPFMTVRIDEHSGENHLQTRVEAFVDMLKRKKRNSKKGALA</sequence>
<dbReference type="Pfam" id="PF09989">
    <property type="entry name" value="DUF2229"/>
    <property type="match status" value="1"/>
</dbReference>
<dbReference type="OrthoDB" id="9780120at2"/>
<gene>
    <name evidence="2" type="ORF">SAMN05192546_102128</name>
</gene>
<dbReference type="EMBL" id="FNPV01000002">
    <property type="protein sequence ID" value="SDY43974.1"/>
    <property type="molecule type" value="Genomic_DNA"/>
</dbReference>
<dbReference type="InterPro" id="IPR051805">
    <property type="entry name" value="Dehydratase_Activator_Redct"/>
</dbReference>
<dbReference type="Gene3D" id="3.40.50.11900">
    <property type="match status" value="1"/>
</dbReference>
<evidence type="ECO:0000259" key="1">
    <source>
        <dbReference type="Pfam" id="PF09989"/>
    </source>
</evidence>
<reference evidence="2 3" key="1">
    <citation type="submission" date="2016-10" db="EMBL/GenBank/DDBJ databases">
        <authorList>
            <person name="de Groot N.N."/>
        </authorList>
    </citation>
    <scope>NUCLEOTIDE SEQUENCE [LARGE SCALE GENOMIC DNA]</scope>
    <source>
        <strain evidence="2 3">APO</strain>
    </source>
</reference>
<evidence type="ECO:0000313" key="2">
    <source>
        <dbReference type="EMBL" id="SDY43974.1"/>
    </source>
</evidence>